<dbReference type="EMBL" id="JYNZ01000003">
    <property type="protein sequence ID" value="KXK27031.1"/>
    <property type="molecule type" value="Genomic_DNA"/>
</dbReference>
<keyword evidence="1" id="KW-0472">Membrane</keyword>
<dbReference type="STRING" id="1617426.TR69_WS6001001057"/>
<sequence length="163" mass="18950">MIHKLANTLFNILGFWVFGLIISTLFPLQVFNIPSWIRDVSNRKNNKDIHRMHYSSLVQIEQKLIEMGIPKESILLKDQTIKVETDPRTSLGRTEGSLYELNVEGYDTEGWTTEHADQHLILSIIDAVHKGDTYEKESRFLGKQRSFLRVRLDKNTGYDFVLI</sequence>
<comment type="caution">
    <text evidence="2">The sequence shown here is derived from an EMBL/GenBank/DDBJ whole genome shotgun (WGS) entry which is preliminary data.</text>
</comment>
<dbReference type="AlphaFoldDB" id="A0A136LZG0"/>
<name>A0A136LZG0_9BACT</name>
<evidence type="ECO:0000256" key="1">
    <source>
        <dbReference type="SAM" id="Phobius"/>
    </source>
</evidence>
<proteinExistence type="predicted"/>
<feature type="transmembrane region" description="Helical" evidence="1">
    <location>
        <begin position="12"/>
        <end position="37"/>
    </location>
</feature>
<gene>
    <name evidence="2" type="ORF">TR69_WS6001001057</name>
</gene>
<organism evidence="2 3">
    <name type="scientific">candidate division WS6 bacterium OLB20</name>
    <dbReference type="NCBI Taxonomy" id="1617426"/>
    <lineage>
        <taxon>Bacteria</taxon>
        <taxon>Candidatus Dojkabacteria</taxon>
    </lineage>
</organism>
<evidence type="ECO:0000313" key="3">
    <source>
        <dbReference type="Proteomes" id="UP000070457"/>
    </source>
</evidence>
<accession>A0A136LZG0</accession>
<protein>
    <submittedName>
        <fullName evidence="2">Uncharacterized protein</fullName>
    </submittedName>
</protein>
<evidence type="ECO:0000313" key="2">
    <source>
        <dbReference type="EMBL" id="KXK27031.1"/>
    </source>
</evidence>
<keyword evidence="1" id="KW-1133">Transmembrane helix</keyword>
<keyword evidence="1" id="KW-0812">Transmembrane</keyword>
<dbReference type="Proteomes" id="UP000070457">
    <property type="component" value="Unassembled WGS sequence"/>
</dbReference>
<reference evidence="2 3" key="1">
    <citation type="submission" date="2015-02" db="EMBL/GenBank/DDBJ databases">
        <title>Improved understanding of the partial-nitritation anammox process through 23 genomes representing the majority of the microbial community.</title>
        <authorList>
            <person name="Speth D.R."/>
            <person name="In T Zandt M."/>
            <person name="Guerrero Cruz S."/>
            <person name="Jetten M.S."/>
            <person name="Dutilh B.E."/>
        </authorList>
    </citation>
    <scope>NUCLEOTIDE SEQUENCE [LARGE SCALE GENOMIC DNA]</scope>
    <source>
        <strain evidence="2">OLB20</strain>
    </source>
</reference>